<evidence type="ECO:0000259" key="1">
    <source>
        <dbReference type="Pfam" id="PF01872"/>
    </source>
</evidence>
<reference evidence="3" key="1">
    <citation type="journal article" date="2019" name="Int. J. Syst. Evol. Microbiol.">
        <title>The Global Catalogue of Microorganisms (GCM) 10K type strain sequencing project: providing services to taxonomists for standard genome sequencing and annotation.</title>
        <authorList>
            <consortium name="The Broad Institute Genomics Platform"/>
            <consortium name="The Broad Institute Genome Sequencing Center for Infectious Disease"/>
            <person name="Wu L."/>
            <person name="Ma J."/>
        </authorList>
    </citation>
    <scope>NUCLEOTIDE SEQUENCE [LARGE SCALE GENOMIC DNA]</scope>
    <source>
        <strain evidence="3">JCM 17705</strain>
    </source>
</reference>
<proteinExistence type="predicted"/>
<keyword evidence="3" id="KW-1185">Reference proteome</keyword>
<dbReference type="SUPFAM" id="SSF53597">
    <property type="entry name" value="Dihydrofolate reductase-like"/>
    <property type="match status" value="1"/>
</dbReference>
<dbReference type="Pfam" id="PF01872">
    <property type="entry name" value="RibD_C"/>
    <property type="match status" value="1"/>
</dbReference>
<sequence length="183" mass="20920">MRKIILNLAMSLDGYIEGPNGEYDWCFADQDYGMEEFTNNTDAIFIGRKSYELIAAEPEMFGPKKLYVFSDTLQQPGGNVEVIRSTDFVDAIERIRHEEGLNIWLFGGASLVSKFIEHDLINEMMLSVHPVILGAGKPLFQDIKERTELTLIKHIPYDTGLVQLYYTTKPKFDLSMLDIDPNF</sequence>
<accession>A0ABP8GTX6</accession>
<comment type="caution">
    <text evidence="2">The sequence shown here is derived from an EMBL/GenBank/DDBJ whole genome shotgun (WGS) entry which is preliminary data.</text>
</comment>
<dbReference type="Gene3D" id="3.40.430.10">
    <property type="entry name" value="Dihydrofolate Reductase, subunit A"/>
    <property type="match status" value="1"/>
</dbReference>
<name>A0ABP8GTX6_9SPHI</name>
<evidence type="ECO:0000313" key="2">
    <source>
        <dbReference type="EMBL" id="GAA4329899.1"/>
    </source>
</evidence>
<dbReference type="InterPro" id="IPR024072">
    <property type="entry name" value="DHFR-like_dom_sf"/>
</dbReference>
<dbReference type="PANTHER" id="PTHR38011">
    <property type="entry name" value="DIHYDROFOLATE REDUCTASE FAMILY PROTEIN (AFU_ORTHOLOGUE AFUA_8G06820)"/>
    <property type="match status" value="1"/>
</dbReference>
<dbReference type="Proteomes" id="UP001500582">
    <property type="component" value="Unassembled WGS sequence"/>
</dbReference>
<gene>
    <name evidence="2" type="ORF">GCM10023149_34830</name>
</gene>
<evidence type="ECO:0000313" key="3">
    <source>
        <dbReference type="Proteomes" id="UP001500582"/>
    </source>
</evidence>
<feature type="domain" description="Bacterial bifunctional deaminase-reductase C-terminal" evidence="1">
    <location>
        <begin position="2"/>
        <end position="162"/>
    </location>
</feature>
<protein>
    <submittedName>
        <fullName evidence="2">Dihydrofolate reductase family protein</fullName>
    </submittedName>
</protein>
<dbReference type="EMBL" id="BAABFT010000009">
    <property type="protein sequence ID" value="GAA4329899.1"/>
    <property type="molecule type" value="Genomic_DNA"/>
</dbReference>
<organism evidence="2 3">
    <name type="scientific">Mucilaginibacter gynuensis</name>
    <dbReference type="NCBI Taxonomy" id="1302236"/>
    <lineage>
        <taxon>Bacteria</taxon>
        <taxon>Pseudomonadati</taxon>
        <taxon>Bacteroidota</taxon>
        <taxon>Sphingobacteriia</taxon>
        <taxon>Sphingobacteriales</taxon>
        <taxon>Sphingobacteriaceae</taxon>
        <taxon>Mucilaginibacter</taxon>
    </lineage>
</organism>
<dbReference type="RefSeq" id="WP_345212414.1">
    <property type="nucleotide sequence ID" value="NZ_BAABFT010000009.1"/>
</dbReference>
<dbReference type="InterPro" id="IPR050765">
    <property type="entry name" value="Riboflavin_Biosynth_HTPR"/>
</dbReference>
<dbReference type="PANTHER" id="PTHR38011:SF11">
    <property type="entry name" value="2,5-DIAMINO-6-RIBOSYLAMINO-4(3H)-PYRIMIDINONE 5'-PHOSPHATE REDUCTASE"/>
    <property type="match status" value="1"/>
</dbReference>
<dbReference type="InterPro" id="IPR002734">
    <property type="entry name" value="RibDG_C"/>
</dbReference>